<evidence type="ECO:0000313" key="4">
    <source>
        <dbReference type="Proteomes" id="UP000450599"/>
    </source>
</evidence>
<dbReference type="Proteomes" id="UP000450599">
    <property type="component" value="Unassembled WGS sequence"/>
</dbReference>
<evidence type="ECO:0000313" key="1">
    <source>
        <dbReference type="EMBL" id="CUQ38396.1"/>
    </source>
</evidence>
<sequence>MKEAKKYIRHHKVKLSGKWYITTVRASEAVEIAFEEGRISVGKEISGENIFRLIYYFRTF</sequence>
<reference evidence="2 4" key="2">
    <citation type="journal article" date="2019" name="Nat. Med.">
        <title>A library of human gut bacterial isolates paired with longitudinal multiomics data enables mechanistic microbiome research.</title>
        <authorList>
            <person name="Poyet M."/>
            <person name="Groussin M."/>
            <person name="Gibbons S.M."/>
            <person name="Avila-Pacheco J."/>
            <person name="Jiang X."/>
            <person name="Kearney S.M."/>
            <person name="Perrotta A.R."/>
            <person name="Berdy B."/>
            <person name="Zhao S."/>
            <person name="Lieberman T.D."/>
            <person name="Swanson P.K."/>
            <person name="Smith M."/>
            <person name="Roesemann S."/>
            <person name="Alexander J.E."/>
            <person name="Rich S.A."/>
            <person name="Livny J."/>
            <person name="Vlamakis H."/>
            <person name="Clish C."/>
            <person name="Bullock K."/>
            <person name="Deik A."/>
            <person name="Scott J."/>
            <person name="Pierce K.A."/>
            <person name="Xavier R.J."/>
            <person name="Alm E.J."/>
        </authorList>
    </citation>
    <scope>NUCLEOTIDE SEQUENCE [LARGE SCALE GENOMIC DNA]</scope>
    <source>
        <strain evidence="2 4">BIOML-A11</strain>
    </source>
</reference>
<name>A0A174VY85_PARDI</name>
<proteinExistence type="predicted"/>
<dbReference type="RefSeq" id="WP_057328787.1">
    <property type="nucleotide sequence ID" value="NZ_WKMW01000011.1"/>
</dbReference>
<dbReference type="EMBL" id="WKMW01000011">
    <property type="protein sequence ID" value="MRY84990.1"/>
    <property type="molecule type" value="Genomic_DNA"/>
</dbReference>
<gene>
    <name evidence="1" type="ORF">ERS852560_02540</name>
    <name evidence="2" type="ORF">GKD58_12120</name>
</gene>
<dbReference type="Proteomes" id="UP000095332">
    <property type="component" value="Unassembled WGS sequence"/>
</dbReference>
<reference evidence="1 3" key="1">
    <citation type="submission" date="2015-09" db="EMBL/GenBank/DDBJ databases">
        <authorList>
            <consortium name="Pathogen Informatics"/>
        </authorList>
    </citation>
    <scope>NUCLEOTIDE SEQUENCE [LARGE SCALE GENOMIC DNA]</scope>
    <source>
        <strain evidence="1 3">2789STDY5834948</strain>
    </source>
</reference>
<dbReference type="AlphaFoldDB" id="A0A174VY85"/>
<dbReference type="EMBL" id="CZBM01000010">
    <property type="protein sequence ID" value="CUQ38396.1"/>
    <property type="molecule type" value="Genomic_DNA"/>
</dbReference>
<accession>A0A174VY85</accession>
<evidence type="ECO:0000313" key="2">
    <source>
        <dbReference type="EMBL" id="MRY84990.1"/>
    </source>
</evidence>
<organism evidence="1 3">
    <name type="scientific">Parabacteroides distasonis</name>
    <dbReference type="NCBI Taxonomy" id="823"/>
    <lineage>
        <taxon>Bacteria</taxon>
        <taxon>Pseudomonadati</taxon>
        <taxon>Bacteroidota</taxon>
        <taxon>Bacteroidia</taxon>
        <taxon>Bacteroidales</taxon>
        <taxon>Tannerellaceae</taxon>
        <taxon>Parabacteroides</taxon>
    </lineage>
</organism>
<evidence type="ECO:0000313" key="3">
    <source>
        <dbReference type="Proteomes" id="UP000095332"/>
    </source>
</evidence>
<protein>
    <submittedName>
        <fullName evidence="1">Uncharacterized protein</fullName>
    </submittedName>
</protein>